<protein>
    <submittedName>
        <fullName evidence="2">Amidohydrolase</fullName>
    </submittedName>
</protein>
<accession>A0A934KYU6</accession>
<dbReference type="Gene3D" id="3.20.20.140">
    <property type="entry name" value="Metal-dependent hydrolases"/>
    <property type="match status" value="2"/>
</dbReference>
<dbReference type="PANTHER" id="PTHR43135">
    <property type="entry name" value="ALPHA-D-RIBOSE 1-METHYLPHOSPHONATE 5-TRIPHOSPHATE DIPHOSPHATASE"/>
    <property type="match status" value="1"/>
</dbReference>
<evidence type="ECO:0000256" key="1">
    <source>
        <dbReference type="SAM" id="SignalP"/>
    </source>
</evidence>
<keyword evidence="1" id="KW-0732">Signal</keyword>
<dbReference type="SUPFAM" id="SSF51556">
    <property type="entry name" value="Metallo-dependent hydrolases"/>
    <property type="match status" value="1"/>
</dbReference>
<dbReference type="InterPro" id="IPR051781">
    <property type="entry name" value="Metallo-dep_Hydrolase"/>
</dbReference>
<dbReference type="InterPro" id="IPR011059">
    <property type="entry name" value="Metal-dep_hydrolase_composite"/>
</dbReference>
<name>A0A934KYU6_9FLAO</name>
<feature type="signal peptide" evidence="1">
    <location>
        <begin position="1"/>
        <end position="18"/>
    </location>
</feature>
<proteinExistence type="predicted"/>
<dbReference type="InterPro" id="IPR032466">
    <property type="entry name" value="Metal_Hydrolase"/>
</dbReference>
<gene>
    <name evidence="2" type="ORF">JEM65_20460</name>
</gene>
<dbReference type="EMBL" id="JAEHJZ010000067">
    <property type="protein sequence ID" value="MBJ7883013.1"/>
    <property type="molecule type" value="Genomic_DNA"/>
</dbReference>
<dbReference type="PANTHER" id="PTHR43135:SF3">
    <property type="entry name" value="ALPHA-D-RIBOSE 1-METHYLPHOSPHONATE 5-TRIPHOSPHATE DIPHOSPHATASE"/>
    <property type="match status" value="1"/>
</dbReference>
<keyword evidence="3" id="KW-1185">Reference proteome</keyword>
<evidence type="ECO:0000313" key="3">
    <source>
        <dbReference type="Proteomes" id="UP000662373"/>
    </source>
</evidence>
<dbReference type="AlphaFoldDB" id="A0A934KYU6"/>
<sequence length="527" mass="59065">MKNQLLITLLFMPFFMGAQMIGGPDRQSGEGEGPYDRLIIRGVTMIDGTGGPPTGPVDIIVEKNKIIDIVSVGVPKIAIDESKRPKLGEGNTKEIDANGKFIMPGIVDLHVHTGGFPKAPEAEYVYKLWLANGITTVRGVPTGELEWSLNERARSAKNEIVAPRIVSFHRPGSGKEWKDRNILTPADAKEWVQYAKKKGVDGLKLGSYRPAIMKALLDEANSLGMGSTAHLAQGGVAQMNALDAARLGLTSITHFYGLFESMYENNDIQPWPIDINYGDEQHRFGQVARQWNLVKPGGDKWNALLDEFIEMDFYINPTMSIYSAGRDVMAARNADWHATYTLPSQMVFFTPSRLSHGAYWFDWTTEDEVAWKRFYQVWMQFLNEYKNRGGKVTVGSDSGFIYQLYGFGTILELEMLQEAGFHPLEVIRAATMHSAEEIFKPLKKEIEFGVIRPGLLADMIIIDENPLQNLKVLYGTGAVRLNDDKGIPERVGGVVYTIKDGIIYDSKQLLKDVEQMVNKQHNERDKK</sequence>
<organism evidence="2 3">
    <name type="scientific">Gelidibacter salicanalis</name>
    <dbReference type="NCBI Taxonomy" id="291193"/>
    <lineage>
        <taxon>Bacteria</taxon>
        <taxon>Pseudomonadati</taxon>
        <taxon>Bacteroidota</taxon>
        <taxon>Flavobacteriia</taxon>
        <taxon>Flavobacteriales</taxon>
        <taxon>Flavobacteriaceae</taxon>
        <taxon>Gelidibacter</taxon>
    </lineage>
</organism>
<dbReference type="RefSeq" id="WP_199603529.1">
    <property type="nucleotide sequence ID" value="NZ_JAEHJZ010000067.1"/>
</dbReference>
<feature type="chain" id="PRO_5037504295" evidence="1">
    <location>
        <begin position="19"/>
        <end position="527"/>
    </location>
</feature>
<reference evidence="2 3" key="1">
    <citation type="submission" date="2020-09" db="EMBL/GenBank/DDBJ databases">
        <title>Draft genome of Gelidibacter salicanalis PAMC21136.</title>
        <authorList>
            <person name="Park H."/>
        </authorList>
    </citation>
    <scope>NUCLEOTIDE SEQUENCE [LARGE SCALE GENOMIC DNA]</scope>
    <source>
        <strain evidence="2 3">PAMC21136</strain>
    </source>
</reference>
<comment type="caution">
    <text evidence="2">The sequence shown here is derived from an EMBL/GenBank/DDBJ whole genome shotgun (WGS) entry which is preliminary data.</text>
</comment>
<dbReference type="Proteomes" id="UP000662373">
    <property type="component" value="Unassembled WGS sequence"/>
</dbReference>
<dbReference type="SUPFAM" id="SSF51338">
    <property type="entry name" value="Composite domain of metallo-dependent hydrolases"/>
    <property type="match status" value="1"/>
</dbReference>
<dbReference type="Gene3D" id="2.30.40.10">
    <property type="entry name" value="Urease, subunit C, domain 1"/>
    <property type="match status" value="2"/>
</dbReference>
<dbReference type="GO" id="GO:0016810">
    <property type="term" value="F:hydrolase activity, acting on carbon-nitrogen (but not peptide) bonds"/>
    <property type="evidence" value="ECO:0007669"/>
    <property type="project" value="InterPro"/>
</dbReference>
<evidence type="ECO:0000313" key="2">
    <source>
        <dbReference type="EMBL" id="MBJ7883013.1"/>
    </source>
</evidence>